<dbReference type="EMBL" id="MU001498">
    <property type="protein sequence ID" value="KAF2446268.1"/>
    <property type="molecule type" value="Genomic_DNA"/>
</dbReference>
<comment type="caution">
    <text evidence="2">The sequence shown here is derived from an EMBL/GenBank/DDBJ whole genome shotgun (WGS) entry which is preliminary data.</text>
</comment>
<feature type="region of interest" description="Disordered" evidence="1">
    <location>
        <begin position="433"/>
        <end position="552"/>
    </location>
</feature>
<sequence>MAKSTMAKTKTKAKSKSTIRCTCDPNDLLFDKCACGKTQPNTSGDGESWIDDYTTLYDEETPDNNGLALSGEGAGLNNSTELSSRESSIGHGVQDAHQDEDPLDWEFEIGNNFHGIGDDYDPCADVLKSMTEHFDNNPRPQDGQHTDLSNNSPIQQDSQYTECNNSPIQQDSQYTECDNTLDEQVMQNTSGLFAQNFSNPFEFSQERADYNNIMNASSGFGDFGNSSVGIFSPTDGLTQPINTTAQHLSPVGLDNLDFSMDFSKVDFSNFTFDPNANVFGSGSMNINIGNGSEVGSFSNGPNVIGFVDSPQMPMSAQSGATFSNTDRAAVDQSQNQANFSGHSNRKAPTQSLISQRPVNQPQMLTAANKKKQQQNLDDAFERDRAMARANVHTARESGQDLFGVYQKTQQSAQRFSTSAFPAVPATQRLSANQLGKQPVVQQPFSSPTERTPLSANQLGKQPVVQQPFSSPAERTPLSANQLGKQPVVQQPFSSPAERTLLSANQLGKQPVRQTTLSSPAGPTPSRKRTRPADIQVPSQAPKRARTDASIRPPVADEVESNTIIRGRMVSELLKTEWLDMTHVEKARLILPMISGTHPLQFEKDEMSHGLSYGAARQRKALDKTMKLSAAAVADSRAAIAKKTPVPAEDLDEDDEEAMLEARLAEIQAKKKAKAAEEKRQRTNDKRAATMRRKRLEEKDIKEKAKQDAEEQKKKDKAEEQRKAEEEQQRLAEEQQRLAEEQQRLAEEQFRFQNPYAHLGYMSVQPFGP</sequence>
<feature type="compositionally biased region" description="Polar residues" evidence="1">
    <location>
        <begin position="76"/>
        <end position="87"/>
    </location>
</feature>
<evidence type="ECO:0000256" key="1">
    <source>
        <dbReference type="SAM" id="MobiDB-lite"/>
    </source>
</evidence>
<dbReference type="AlphaFoldDB" id="A0A9P4PN98"/>
<feature type="compositionally biased region" description="Polar residues" evidence="1">
    <location>
        <begin position="477"/>
        <end position="493"/>
    </location>
</feature>
<evidence type="ECO:0000313" key="2">
    <source>
        <dbReference type="EMBL" id="KAF2446268.1"/>
    </source>
</evidence>
<feature type="compositionally biased region" description="Basic and acidic residues" evidence="1">
    <location>
        <begin position="673"/>
        <end position="687"/>
    </location>
</feature>
<feature type="compositionally biased region" description="Polar residues" evidence="1">
    <location>
        <begin position="501"/>
        <end position="520"/>
    </location>
</feature>
<keyword evidence="3" id="KW-1185">Reference proteome</keyword>
<accession>A0A9P4PN98</accession>
<feature type="region of interest" description="Disordered" evidence="1">
    <location>
        <begin position="670"/>
        <end position="745"/>
    </location>
</feature>
<dbReference type="CDD" id="cd22265">
    <property type="entry name" value="UDM1_RNF168"/>
    <property type="match status" value="1"/>
</dbReference>
<feature type="compositionally biased region" description="Basic and acidic residues" evidence="1">
    <location>
        <begin position="694"/>
        <end position="745"/>
    </location>
</feature>
<protein>
    <submittedName>
        <fullName evidence="2">Uncharacterized protein</fullName>
    </submittedName>
</protein>
<dbReference type="Proteomes" id="UP000799764">
    <property type="component" value="Unassembled WGS sequence"/>
</dbReference>
<reference evidence="2" key="1">
    <citation type="journal article" date="2020" name="Stud. Mycol.">
        <title>101 Dothideomycetes genomes: a test case for predicting lifestyles and emergence of pathogens.</title>
        <authorList>
            <person name="Haridas S."/>
            <person name="Albert R."/>
            <person name="Binder M."/>
            <person name="Bloem J."/>
            <person name="Labutti K."/>
            <person name="Salamov A."/>
            <person name="Andreopoulos B."/>
            <person name="Baker S."/>
            <person name="Barry K."/>
            <person name="Bills G."/>
            <person name="Bluhm B."/>
            <person name="Cannon C."/>
            <person name="Castanera R."/>
            <person name="Culley D."/>
            <person name="Daum C."/>
            <person name="Ezra D."/>
            <person name="Gonzalez J."/>
            <person name="Henrissat B."/>
            <person name="Kuo A."/>
            <person name="Liang C."/>
            <person name="Lipzen A."/>
            <person name="Lutzoni F."/>
            <person name="Magnuson J."/>
            <person name="Mondo S."/>
            <person name="Nolan M."/>
            <person name="Ohm R."/>
            <person name="Pangilinan J."/>
            <person name="Park H.-J."/>
            <person name="Ramirez L."/>
            <person name="Alfaro M."/>
            <person name="Sun H."/>
            <person name="Tritt A."/>
            <person name="Yoshinaga Y."/>
            <person name="Zwiers L.-H."/>
            <person name="Turgeon B."/>
            <person name="Goodwin S."/>
            <person name="Spatafora J."/>
            <person name="Crous P."/>
            <person name="Grigoriev I."/>
        </authorList>
    </citation>
    <scope>NUCLEOTIDE SEQUENCE</scope>
    <source>
        <strain evidence="2">CBS 690.94</strain>
    </source>
</reference>
<name>A0A9P4PN98_9PLEO</name>
<feature type="compositionally biased region" description="Polar residues" evidence="1">
    <location>
        <begin position="146"/>
        <end position="171"/>
    </location>
</feature>
<gene>
    <name evidence="2" type="ORF">P171DRAFT_442678</name>
</gene>
<feature type="region of interest" description="Disordered" evidence="1">
    <location>
        <begin position="325"/>
        <end position="352"/>
    </location>
</feature>
<organism evidence="2 3">
    <name type="scientific">Karstenula rhodostoma CBS 690.94</name>
    <dbReference type="NCBI Taxonomy" id="1392251"/>
    <lineage>
        <taxon>Eukaryota</taxon>
        <taxon>Fungi</taxon>
        <taxon>Dikarya</taxon>
        <taxon>Ascomycota</taxon>
        <taxon>Pezizomycotina</taxon>
        <taxon>Dothideomycetes</taxon>
        <taxon>Pleosporomycetidae</taxon>
        <taxon>Pleosporales</taxon>
        <taxon>Massarineae</taxon>
        <taxon>Didymosphaeriaceae</taxon>
        <taxon>Karstenula</taxon>
    </lineage>
</organism>
<feature type="region of interest" description="Disordered" evidence="1">
    <location>
        <begin position="132"/>
        <end position="171"/>
    </location>
</feature>
<feature type="region of interest" description="Disordered" evidence="1">
    <location>
        <begin position="61"/>
        <end position="97"/>
    </location>
</feature>
<evidence type="ECO:0000313" key="3">
    <source>
        <dbReference type="Proteomes" id="UP000799764"/>
    </source>
</evidence>
<proteinExistence type="predicted"/>
<dbReference type="OrthoDB" id="3796665at2759"/>
<feature type="compositionally biased region" description="Polar residues" evidence="1">
    <location>
        <begin position="433"/>
        <end position="469"/>
    </location>
</feature>